<keyword evidence="3" id="KW-1185">Reference proteome</keyword>
<dbReference type="Pfam" id="PF10082">
    <property type="entry name" value="BBP2_2"/>
    <property type="match status" value="1"/>
</dbReference>
<comment type="caution">
    <text evidence="2">The sequence shown here is derived from an EMBL/GenBank/DDBJ whole genome shotgun (WGS) entry which is preliminary data.</text>
</comment>
<evidence type="ECO:0000313" key="2">
    <source>
        <dbReference type="EMBL" id="MXO54301.1"/>
    </source>
</evidence>
<accession>A0A844Y8Q6</accession>
<keyword evidence="1" id="KW-0732">Signal</keyword>
<name>A0A844Y8Q6_9SPHN</name>
<dbReference type="AlphaFoldDB" id="A0A844Y8Q6"/>
<feature type="signal peptide" evidence="1">
    <location>
        <begin position="1"/>
        <end position="31"/>
    </location>
</feature>
<dbReference type="RefSeq" id="WP_344870266.1">
    <property type="nucleotide sequence ID" value="NZ_BAABDV010000001.1"/>
</dbReference>
<dbReference type="InterPro" id="IPR018759">
    <property type="entry name" value="BBP2_2"/>
</dbReference>
<reference evidence="2 3" key="1">
    <citation type="submission" date="2019-12" db="EMBL/GenBank/DDBJ databases">
        <title>Genomic-based taxomic classification of the family Erythrobacteraceae.</title>
        <authorList>
            <person name="Xu L."/>
        </authorList>
    </citation>
    <scope>NUCLEOTIDE SEQUENCE [LARGE SCALE GENOMIC DNA]</scope>
    <source>
        <strain evidence="2 3">JCM 17468</strain>
    </source>
</reference>
<dbReference type="Proteomes" id="UP000430272">
    <property type="component" value="Unassembled WGS sequence"/>
</dbReference>
<gene>
    <name evidence="2" type="ORF">GRI47_09835</name>
</gene>
<feature type="chain" id="PRO_5032938362" evidence="1">
    <location>
        <begin position="32"/>
        <end position="428"/>
    </location>
</feature>
<proteinExistence type="predicted"/>
<dbReference type="SUPFAM" id="SSF56935">
    <property type="entry name" value="Porins"/>
    <property type="match status" value="1"/>
</dbReference>
<dbReference type="EMBL" id="WTYD01000001">
    <property type="protein sequence ID" value="MXO54301.1"/>
    <property type="molecule type" value="Genomic_DNA"/>
</dbReference>
<organism evidence="2 3">
    <name type="scientific">Qipengyuania pelagi</name>
    <dbReference type="NCBI Taxonomy" id="994320"/>
    <lineage>
        <taxon>Bacteria</taxon>
        <taxon>Pseudomonadati</taxon>
        <taxon>Pseudomonadota</taxon>
        <taxon>Alphaproteobacteria</taxon>
        <taxon>Sphingomonadales</taxon>
        <taxon>Erythrobacteraceae</taxon>
        <taxon>Qipengyuania</taxon>
    </lineage>
</organism>
<protein>
    <submittedName>
        <fullName evidence="2">Outer membrane beta-barrel protein</fullName>
    </submittedName>
</protein>
<sequence>MAMLIDRAFHRRRALWGAGVCLSCVAAGASAQDFDPRTRIEDRARPEFASPPITIGAFELVPQVEAGVEYVDNLFASDLLDVDDVIISVKPSVSVTDRRPDREIRLNLATGYQTFLDGNADDRFQLLASTRLRFGLGTSTRPFAGAEVRLNDSSQSQVTVGGNINQPLRAFTYGANAGVAQDIGSFTLEGEGRIARNQYDGEYIFRDQVFDVGFRDNMLYQGRGRVSYSTRPDQRLYVEGRYGRFEYDGTLPAAALTLPEVFAADRSGDNLAVVGGIQFQATELLSFDGNVGFSRLTYDDPSQPAIEAVSFEANAYYSPTRLTRFQLQARRSVDETINPLFSNLLSTGVALRGEHELRRNLILRSDLEYVEFSAGDLGNIGDEFRAVIGAIYYVSPRVSLNFRGETFRRQGLSEGNQKRAMVSAAYTF</sequence>
<evidence type="ECO:0000256" key="1">
    <source>
        <dbReference type="SAM" id="SignalP"/>
    </source>
</evidence>
<evidence type="ECO:0000313" key="3">
    <source>
        <dbReference type="Proteomes" id="UP000430272"/>
    </source>
</evidence>